<evidence type="ECO:0000256" key="1">
    <source>
        <dbReference type="SAM" id="MobiDB-lite"/>
    </source>
</evidence>
<keyword evidence="3" id="KW-0808">Transferase</keyword>
<dbReference type="Gene3D" id="3.40.50.150">
    <property type="entry name" value="Vaccinia Virus protein VP39"/>
    <property type="match status" value="1"/>
</dbReference>
<evidence type="ECO:0000313" key="3">
    <source>
        <dbReference type="EMBL" id="HGT40690.1"/>
    </source>
</evidence>
<dbReference type="EMBL" id="DSVQ01000018">
    <property type="protein sequence ID" value="HGT40690.1"/>
    <property type="molecule type" value="Genomic_DNA"/>
</dbReference>
<dbReference type="PANTHER" id="PTHR13369:SF3">
    <property type="entry name" value="METHYLTRANSFERASE DOMAIN-CONTAINING PROTEIN"/>
    <property type="match status" value="1"/>
</dbReference>
<dbReference type="AlphaFoldDB" id="A0A7C4QX94"/>
<accession>A0A7C4QX94</accession>
<name>A0A7C4QX94_9PLAN</name>
<dbReference type="SUPFAM" id="SSF53335">
    <property type="entry name" value="S-adenosyl-L-methionine-dependent methyltransferases"/>
    <property type="match status" value="1"/>
</dbReference>
<keyword evidence="3" id="KW-0489">Methyltransferase</keyword>
<gene>
    <name evidence="3" type="ORF">ENS64_15710</name>
</gene>
<comment type="caution">
    <text evidence="3">The sequence shown here is derived from an EMBL/GenBank/DDBJ whole genome shotgun (WGS) entry which is preliminary data.</text>
</comment>
<dbReference type="GO" id="GO:0008168">
    <property type="term" value="F:methyltransferase activity"/>
    <property type="evidence" value="ECO:0007669"/>
    <property type="project" value="UniProtKB-KW"/>
</dbReference>
<dbReference type="Pfam" id="PF13679">
    <property type="entry name" value="Methyltransf_32"/>
    <property type="match status" value="1"/>
</dbReference>
<dbReference type="InterPro" id="IPR025714">
    <property type="entry name" value="Methyltranfer_dom"/>
</dbReference>
<protein>
    <submittedName>
        <fullName evidence="3">SAM-dependent methyltransferase</fullName>
    </submittedName>
</protein>
<reference evidence="3" key="1">
    <citation type="journal article" date="2020" name="mSystems">
        <title>Genome- and Community-Level Interaction Insights into Carbon Utilization and Element Cycling Functions of Hydrothermarchaeota in Hydrothermal Sediment.</title>
        <authorList>
            <person name="Zhou Z."/>
            <person name="Liu Y."/>
            <person name="Xu W."/>
            <person name="Pan J."/>
            <person name="Luo Z.H."/>
            <person name="Li M."/>
        </authorList>
    </citation>
    <scope>NUCLEOTIDE SEQUENCE [LARGE SCALE GENOMIC DNA]</scope>
    <source>
        <strain evidence="3">SpSt-508</strain>
    </source>
</reference>
<dbReference type="InterPro" id="IPR029063">
    <property type="entry name" value="SAM-dependent_MTases_sf"/>
</dbReference>
<evidence type="ECO:0000259" key="2">
    <source>
        <dbReference type="Pfam" id="PF13679"/>
    </source>
</evidence>
<feature type="domain" description="Methyltransferase" evidence="2">
    <location>
        <begin position="155"/>
        <end position="291"/>
    </location>
</feature>
<dbReference type="GO" id="GO:0032259">
    <property type="term" value="P:methylation"/>
    <property type="evidence" value="ECO:0007669"/>
    <property type="project" value="UniProtKB-KW"/>
</dbReference>
<organism evidence="3">
    <name type="scientific">Schlesneria paludicola</name>
    <dbReference type="NCBI Taxonomy" id="360056"/>
    <lineage>
        <taxon>Bacteria</taxon>
        <taxon>Pseudomonadati</taxon>
        <taxon>Planctomycetota</taxon>
        <taxon>Planctomycetia</taxon>
        <taxon>Planctomycetales</taxon>
        <taxon>Planctomycetaceae</taxon>
        <taxon>Schlesneria</taxon>
    </lineage>
</organism>
<feature type="region of interest" description="Disordered" evidence="1">
    <location>
        <begin position="103"/>
        <end position="125"/>
    </location>
</feature>
<dbReference type="PANTHER" id="PTHR13369">
    <property type="match status" value="1"/>
</dbReference>
<proteinExistence type="predicted"/>
<sequence>MRSSTDWQSLLASAVASETLWRLVLSRPLADVPAAKITVRPVHLRNQVAYQAAERRGTQEFHDNLPAPELVDWVRRRFGRDYGDLHWFSAAGDFTARWKGPSAVSLKRKPPSRGPADLAHNRQPSRLIPEGEPVPFLVAVGVMTADGRVKPSMAHKFRQINRYLEFLEDVWPHLPSDGVVRVVDFGCGKSYLTFALHHWLTRVHERPVDIVGLDRKHDVLRECAGIAQRLHCRGLRFAPGEIHTFVPTAPVHLAISLHACDTATDDALAAAVRWDCPVILAVPCCQHELNQLLPASTLPGLTGFGLFRERFAAMATDALRARWLEMQGYRTQVLEFIETEHTPKNVLLRAVKRPRLSADELARCRENYEEFKRSIGIQSWHLERAALHEGSALPVPS</sequence>
<dbReference type="GO" id="GO:0005737">
    <property type="term" value="C:cytoplasm"/>
    <property type="evidence" value="ECO:0007669"/>
    <property type="project" value="TreeGrafter"/>
</dbReference>